<keyword evidence="2" id="KW-1185">Reference proteome</keyword>
<protein>
    <submittedName>
        <fullName evidence="1">Uncharacterized protein</fullName>
    </submittedName>
</protein>
<evidence type="ECO:0000313" key="1">
    <source>
        <dbReference type="EMBL" id="NVO31879.1"/>
    </source>
</evidence>
<dbReference type="EMBL" id="JABKAU010000019">
    <property type="protein sequence ID" value="NVO31879.1"/>
    <property type="molecule type" value="Genomic_DNA"/>
</dbReference>
<name>A0A7Y7PQ95_9BACT</name>
<dbReference type="RefSeq" id="WP_176908771.1">
    <property type="nucleotide sequence ID" value="NZ_JABKAU010000019.1"/>
</dbReference>
<evidence type="ECO:0000313" key="2">
    <source>
        <dbReference type="Proteomes" id="UP000565521"/>
    </source>
</evidence>
<sequence length="125" mass="14353">MSISSKRDFTAKTARPVLDTNSLYGMDELSSTARVKTETSAATAVTQPTIPAVDPEQEWVQFSTYLRRSTYLRLKQAEYWEPGFVVRRQIEQAVAEMLDKLENANRNLPQELYQKLLLKNKKLKA</sequence>
<comment type="caution">
    <text evidence="1">The sequence shown here is derived from an EMBL/GenBank/DDBJ whole genome shotgun (WGS) entry which is preliminary data.</text>
</comment>
<dbReference type="AlphaFoldDB" id="A0A7Y7PQ95"/>
<proteinExistence type="predicted"/>
<reference evidence="1 2" key="1">
    <citation type="submission" date="2020-05" db="EMBL/GenBank/DDBJ databases">
        <title>Hymenobacter terrestris sp. nov. and Hymenobacter lapidiphilus sp. nov., isolated from regoliths in Antarctica.</title>
        <authorList>
            <person name="Sedlacek I."/>
            <person name="Pantucek R."/>
            <person name="Zeman M."/>
            <person name="Holochova P."/>
            <person name="Kralova S."/>
            <person name="Stankova E."/>
            <person name="Sedo O."/>
            <person name="Micenkova L."/>
            <person name="Svec P."/>
            <person name="Gupta V."/>
            <person name="Sood U."/>
            <person name="Korpole U.S."/>
            <person name="Lal R."/>
        </authorList>
    </citation>
    <scope>NUCLEOTIDE SEQUENCE [LARGE SCALE GENOMIC DNA]</scope>
    <source>
        <strain evidence="1 2">P5342</strain>
    </source>
</reference>
<accession>A0A7Y7PQ95</accession>
<organism evidence="1 2">
    <name type="scientific">Hymenobacter lapidiphilus</name>
    <dbReference type="NCBI Taxonomy" id="2608003"/>
    <lineage>
        <taxon>Bacteria</taxon>
        <taxon>Pseudomonadati</taxon>
        <taxon>Bacteroidota</taxon>
        <taxon>Cytophagia</taxon>
        <taxon>Cytophagales</taxon>
        <taxon>Hymenobacteraceae</taxon>
        <taxon>Hymenobacter</taxon>
    </lineage>
</organism>
<gene>
    <name evidence="1" type="ORF">HW554_11705</name>
</gene>
<dbReference type="Proteomes" id="UP000565521">
    <property type="component" value="Unassembled WGS sequence"/>
</dbReference>